<keyword evidence="1" id="KW-0732">Signal</keyword>
<gene>
    <name evidence="2" type="ORF">Tcan_05385</name>
</gene>
<accession>A0A0B2VPS4</accession>
<reference evidence="2 3" key="1">
    <citation type="submission" date="2014-11" db="EMBL/GenBank/DDBJ databases">
        <title>Genetic blueprint of the zoonotic pathogen Toxocara canis.</title>
        <authorList>
            <person name="Zhu X.-Q."/>
            <person name="Korhonen P.K."/>
            <person name="Cai H."/>
            <person name="Young N.D."/>
            <person name="Nejsum P."/>
            <person name="von Samson-Himmelstjerna G."/>
            <person name="Boag P.R."/>
            <person name="Tan P."/>
            <person name="Li Q."/>
            <person name="Min J."/>
            <person name="Yang Y."/>
            <person name="Wang X."/>
            <person name="Fang X."/>
            <person name="Hall R.S."/>
            <person name="Hofmann A."/>
            <person name="Sternberg P.W."/>
            <person name="Jex A.R."/>
            <person name="Gasser R.B."/>
        </authorList>
    </citation>
    <scope>NUCLEOTIDE SEQUENCE [LARGE SCALE GENOMIC DNA]</scope>
    <source>
        <strain evidence="2">PN_DK_2014</strain>
    </source>
</reference>
<comment type="caution">
    <text evidence="2">The sequence shown here is derived from an EMBL/GenBank/DDBJ whole genome shotgun (WGS) entry which is preliminary data.</text>
</comment>
<evidence type="ECO:0000313" key="3">
    <source>
        <dbReference type="Proteomes" id="UP000031036"/>
    </source>
</evidence>
<feature type="chain" id="PRO_5002077476" evidence="1">
    <location>
        <begin position="26"/>
        <end position="250"/>
    </location>
</feature>
<dbReference type="OrthoDB" id="5831355at2759"/>
<evidence type="ECO:0000256" key="1">
    <source>
        <dbReference type="SAM" id="SignalP"/>
    </source>
</evidence>
<dbReference type="Proteomes" id="UP000031036">
    <property type="component" value="Unassembled WGS sequence"/>
</dbReference>
<keyword evidence="3" id="KW-1185">Reference proteome</keyword>
<dbReference type="PANTHER" id="PTHR34401:SF6">
    <property type="entry name" value="DUF19 DOMAIN-CONTAINING PROTEIN"/>
    <property type="match status" value="1"/>
</dbReference>
<dbReference type="AlphaFoldDB" id="A0A0B2VPS4"/>
<dbReference type="EMBL" id="JPKZ01001201">
    <property type="protein sequence ID" value="KHN83339.1"/>
    <property type="molecule type" value="Genomic_DNA"/>
</dbReference>
<sequence length="250" mass="27562">MFQGVMMLVGTTLIVCSVACAAVAAQDVIGDATHAGMAMLNRATIGGATIRQCSCREQDICISQLKKNSAACIDSCWQNIGRLTPRPADLLACFKRQQPLLESFVSCIGANAHSCVNTENGPQIPKRDIRKLIHLGEESVESQKRELANNAAFQPYMRLINAALDFGNCFKSCYLQQHERGFCFDKFGCQPLLQESQAKKMLKKCAKTINWKRGAGDLCECSMHAGLDELKNFCPLVKAMTRKIHAKREA</sequence>
<feature type="signal peptide" evidence="1">
    <location>
        <begin position="1"/>
        <end position="25"/>
    </location>
</feature>
<dbReference type="OMA" id="CECATKA"/>
<dbReference type="PANTHER" id="PTHR34401">
    <property type="entry name" value="PROTEIN CBG12388-RELATED"/>
    <property type="match status" value="1"/>
</dbReference>
<name>A0A0B2VPS4_TOXCA</name>
<proteinExistence type="predicted"/>
<protein>
    <submittedName>
        <fullName evidence="2">Uncharacterized protein</fullName>
    </submittedName>
</protein>
<evidence type="ECO:0000313" key="2">
    <source>
        <dbReference type="EMBL" id="KHN83339.1"/>
    </source>
</evidence>
<organism evidence="2 3">
    <name type="scientific">Toxocara canis</name>
    <name type="common">Canine roundworm</name>
    <dbReference type="NCBI Taxonomy" id="6265"/>
    <lineage>
        <taxon>Eukaryota</taxon>
        <taxon>Metazoa</taxon>
        <taxon>Ecdysozoa</taxon>
        <taxon>Nematoda</taxon>
        <taxon>Chromadorea</taxon>
        <taxon>Rhabditida</taxon>
        <taxon>Spirurina</taxon>
        <taxon>Ascaridomorpha</taxon>
        <taxon>Ascaridoidea</taxon>
        <taxon>Toxocaridae</taxon>
        <taxon>Toxocara</taxon>
    </lineage>
</organism>